<dbReference type="EMBL" id="MT771343">
    <property type="protein sequence ID" value="QOC56007.1"/>
    <property type="molecule type" value="Genomic_DNA"/>
</dbReference>
<protein>
    <submittedName>
        <fullName evidence="5">Methyltransferase</fullName>
    </submittedName>
</protein>
<dbReference type="GeneID" id="65128339"/>
<dbReference type="SUPFAM" id="SSF53335">
    <property type="entry name" value="S-adenosyl-L-methionine-dependent methyltransferases"/>
    <property type="match status" value="1"/>
</dbReference>
<feature type="domain" description="DNA methylase N-4/N-6" evidence="4">
    <location>
        <begin position="156"/>
        <end position="211"/>
    </location>
</feature>
<dbReference type="InterPro" id="IPR002295">
    <property type="entry name" value="N4/N6-MTase_EcoPI_Mod-like"/>
</dbReference>
<evidence type="ECO:0000259" key="4">
    <source>
        <dbReference type="Pfam" id="PF01555"/>
    </source>
</evidence>
<evidence type="ECO:0000256" key="2">
    <source>
        <dbReference type="ARBA" id="ARBA00022679"/>
    </source>
</evidence>
<dbReference type="Gene3D" id="3.40.50.150">
    <property type="entry name" value="Vaccinia Virus protein VP39"/>
    <property type="match status" value="1"/>
</dbReference>
<keyword evidence="6" id="KW-1185">Reference proteome</keyword>
<evidence type="ECO:0000256" key="1">
    <source>
        <dbReference type="ARBA" id="ARBA00022603"/>
    </source>
</evidence>
<dbReference type="GO" id="GO:0008170">
    <property type="term" value="F:N-methyltransferase activity"/>
    <property type="evidence" value="ECO:0007669"/>
    <property type="project" value="InterPro"/>
</dbReference>
<evidence type="ECO:0000313" key="5">
    <source>
        <dbReference type="EMBL" id="QOC56007.1"/>
    </source>
</evidence>
<organism evidence="5 6">
    <name type="scientific">Gordonia phage Clown</name>
    <dbReference type="NCBI Taxonomy" id="2759393"/>
    <lineage>
        <taxon>Viruses</taxon>
        <taxon>Duplodnaviria</taxon>
        <taxon>Heunggongvirae</taxon>
        <taxon>Uroviricota</taxon>
        <taxon>Caudoviricetes</taxon>
        <taxon>Stackebrandtviridae</taxon>
        <taxon>Frickvirinae</taxon>
        <taxon>Clownvirus</taxon>
        <taxon>Clownvirus clown</taxon>
    </lineage>
</organism>
<dbReference type="Pfam" id="PF01555">
    <property type="entry name" value="N6_N4_Mtase"/>
    <property type="match status" value="1"/>
</dbReference>
<gene>
    <name evidence="5" type="primary">9</name>
    <name evidence="5" type="ORF">SEA_CLOWN_9</name>
</gene>
<evidence type="ECO:0000313" key="6">
    <source>
        <dbReference type="Proteomes" id="UP000516645"/>
    </source>
</evidence>
<dbReference type="PRINTS" id="PR00506">
    <property type="entry name" value="D21N6MTFRASE"/>
</dbReference>
<dbReference type="Proteomes" id="UP000516645">
    <property type="component" value="Segment"/>
</dbReference>
<accession>A0A7L7SPB9</accession>
<dbReference type="RefSeq" id="YP_010110049.1">
    <property type="nucleotide sequence ID" value="NC_055867.1"/>
</dbReference>
<evidence type="ECO:0000256" key="3">
    <source>
        <dbReference type="ARBA" id="ARBA00022691"/>
    </source>
</evidence>
<dbReference type="KEGG" id="vg:65128339"/>
<keyword evidence="2 5" id="KW-0808">Transferase</keyword>
<dbReference type="GO" id="GO:0003677">
    <property type="term" value="F:DNA binding"/>
    <property type="evidence" value="ECO:0007669"/>
    <property type="project" value="InterPro"/>
</dbReference>
<sequence>MTESGLFPVTSESTTEWNDALLWLIGIDSGTVRAAIYDPPYATGTPVRGREDGAAGSVFGPLSFMSRTLREVARTLMPGGVALIFADWRRLPDLAYVCSTVGLRPATQVAWVRNRPGTGGLLRASWDPILVVARGVPDAIDRAAIRNVVQADYPSKRNHPYEKPVAVYHHILQRVVRPGDLVIDPFAGSGNSRVATESLDGVWRGCDIDPRWASADRHGNTNTGAVY</sequence>
<name>A0A7L7SPB9_9CAUD</name>
<proteinExistence type="predicted"/>
<dbReference type="InterPro" id="IPR029063">
    <property type="entry name" value="SAM-dependent_MTases_sf"/>
</dbReference>
<dbReference type="GO" id="GO:0032259">
    <property type="term" value="P:methylation"/>
    <property type="evidence" value="ECO:0007669"/>
    <property type="project" value="UniProtKB-KW"/>
</dbReference>
<keyword evidence="3" id="KW-0949">S-adenosyl-L-methionine</keyword>
<keyword evidence="1 5" id="KW-0489">Methyltransferase</keyword>
<reference evidence="5 6" key="1">
    <citation type="submission" date="2020-07" db="EMBL/GenBank/DDBJ databases">
        <authorList>
            <person name="Bortz R.L."/>
            <person name="Bai C."/>
            <person name="Brody A."/>
            <person name="Douse D."/>
            <person name="Feder N.M."/>
            <person name="Fischer E."/>
            <person name="Kim I."/>
            <person name="Kornbau S."/>
            <person name="Malek C.E."/>
            <person name="Menendez J.A."/>
            <person name="Moore R.J."/>
            <person name="Pinkovsky V.I."/>
            <person name="Raghavan D."/>
            <person name="Reznik A.S."/>
            <person name="Sciarra A.R."/>
            <person name="Starinsky S.F."/>
            <person name="Vaughan O."/>
            <person name="Walker S.E."/>
            <person name="Wiemann J."/>
            <person name="Butela K.A."/>
            <person name="Garlena R.A."/>
            <person name="Russell D.A."/>
            <person name="Pope W.H."/>
            <person name="Jacobs-Sera D."/>
            <person name="Hatfull G.F."/>
        </authorList>
    </citation>
    <scope>NUCLEOTIDE SEQUENCE [LARGE SCALE GENOMIC DNA]</scope>
</reference>
<dbReference type="InterPro" id="IPR002941">
    <property type="entry name" value="DNA_methylase_N4/N6"/>
</dbReference>